<evidence type="ECO:0000256" key="5">
    <source>
        <dbReference type="SAM" id="MobiDB-lite"/>
    </source>
</evidence>
<evidence type="ECO:0000256" key="1">
    <source>
        <dbReference type="ARBA" id="ARBA00022857"/>
    </source>
</evidence>
<feature type="compositionally biased region" description="Pro residues" evidence="5">
    <location>
        <begin position="318"/>
        <end position="327"/>
    </location>
</feature>
<dbReference type="SUPFAM" id="SSF51735">
    <property type="entry name" value="NAD(P)-binding Rossmann-fold domains"/>
    <property type="match status" value="1"/>
</dbReference>
<dbReference type="InterPro" id="IPR036291">
    <property type="entry name" value="NAD(P)-bd_dom_sf"/>
</dbReference>
<name>A0A2W5T2K2_ANCNO</name>
<feature type="domain" description="D-isomer specific 2-hydroxyacid dehydrogenase catalytic" evidence="6">
    <location>
        <begin position="20"/>
        <end position="320"/>
    </location>
</feature>
<dbReference type="PANTHER" id="PTHR10996">
    <property type="entry name" value="2-HYDROXYACID DEHYDROGENASE-RELATED"/>
    <property type="match status" value="1"/>
</dbReference>
<dbReference type="Gene3D" id="3.40.50.720">
    <property type="entry name" value="NAD(P)-binding Rossmann-like Domain"/>
    <property type="match status" value="2"/>
</dbReference>
<organism evidence="8 9">
    <name type="scientific">Ancylobacter novellus</name>
    <name type="common">Thiobacillus novellus</name>
    <dbReference type="NCBI Taxonomy" id="921"/>
    <lineage>
        <taxon>Bacteria</taxon>
        <taxon>Pseudomonadati</taxon>
        <taxon>Pseudomonadota</taxon>
        <taxon>Alphaproteobacteria</taxon>
        <taxon>Hyphomicrobiales</taxon>
        <taxon>Xanthobacteraceae</taxon>
        <taxon>Ancylobacter</taxon>
    </lineage>
</organism>
<keyword evidence="2 4" id="KW-0560">Oxidoreductase</keyword>
<proteinExistence type="inferred from homology"/>
<dbReference type="GO" id="GO:0051287">
    <property type="term" value="F:NAD binding"/>
    <property type="evidence" value="ECO:0007669"/>
    <property type="project" value="InterPro"/>
</dbReference>
<dbReference type="InterPro" id="IPR006140">
    <property type="entry name" value="D-isomer_DH_NAD-bd"/>
</dbReference>
<dbReference type="GO" id="GO:0005829">
    <property type="term" value="C:cytosol"/>
    <property type="evidence" value="ECO:0007669"/>
    <property type="project" value="TreeGrafter"/>
</dbReference>
<accession>A0A2W5T2K2</accession>
<keyword evidence="1" id="KW-0521">NADP</keyword>
<evidence type="ECO:0000256" key="2">
    <source>
        <dbReference type="ARBA" id="ARBA00023002"/>
    </source>
</evidence>
<dbReference type="FunFam" id="3.40.50.720:FF:000213">
    <property type="entry name" value="Putative 2-hydroxyacid dehydrogenase"/>
    <property type="match status" value="1"/>
</dbReference>
<dbReference type="Proteomes" id="UP000248887">
    <property type="component" value="Unassembled WGS sequence"/>
</dbReference>
<dbReference type="InterPro" id="IPR006139">
    <property type="entry name" value="D-isomer_2_OHA_DH_cat_dom"/>
</dbReference>
<sequence length="334" mass="35360">MVETSRPDLLQTGPMMPMIEAQLSQHFTVHRLDQGDADQLLDAVGGRIRAVATGVGSTAGGKRRVTGELLARLPKVEIVANFGVGYDAVDVEAAATRGIVVTNTPGVLDDEVADLTIGLLLATIRQIPQAERHLRAGLWPKGGFPLTGTLRDRTIGLVGMGRIGQAIARRLAGFGRPISYHSRRPVEGLPYAHYPDLLALARDVDVLIAIIPGGPETTNLINADVLSALGPTGVFINVARGSVVDEPALIRALQEGTIASAGLDVFAHEPNVPGELMALDNVVLLPHVASATHVTRNAMGQLVVDNLLAWREGREPLTPVPETPVPEKPLSARA</sequence>
<dbReference type="InterPro" id="IPR050223">
    <property type="entry name" value="D-isomer_2-hydroxyacid_DH"/>
</dbReference>
<dbReference type="PANTHER" id="PTHR10996:SF178">
    <property type="entry name" value="2-HYDROXYACID DEHYDROGENASE YGL185C-RELATED"/>
    <property type="match status" value="1"/>
</dbReference>
<protein>
    <submittedName>
        <fullName evidence="8">2-hydroxyacid dehydrogenase</fullName>
    </submittedName>
</protein>
<gene>
    <name evidence="8" type="ORF">DI549_01360</name>
</gene>
<evidence type="ECO:0000259" key="6">
    <source>
        <dbReference type="Pfam" id="PF00389"/>
    </source>
</evidence>
<dbReference type="EMBL" id="QFQD01000002">
    <property type="protein sequence ID" value="PZQ85743.1"/>
    <property type="molecule type" value="Genomic_DNA"/>
</dbReference>
<dbReference type="SUPFAM" id="SSF52283">
    <property type="entry name" value="Formate/glycerate dehydrogenase catalytic domain-like"/>
    <property type="match status" value="1"/>
</dbReference>
<dbReference type="AlphaFoldDB" id="A0A2W5T2K2"/>
<keyword evidence="3" id="KW-0520">NAD</keyword>
<reference evidence="8 9" key="1">
    <citation type="submission" date="2017-08" db="EMBL/GenBank/DDBJ databases">
        <title>Infants hospitalized years apart are colonized by the same room-sourced microbial strains.</title>
        <authorList>
            <person name="Brooks B."/>
            <person name="Olm M.R."/>
            <person name="Firek B.A."/>
            <person name="Baker R."/>
            <person name="Thomas B.C."/>
            <person name="Morowitz M.J."/>
            <person name="Banfield J.F."/>
        </authorList>
    </citation>
    <scope>NUCLEOTIDE SEQUENCE [LARGE SCALE GENOMIC DNA]</scope>
    <source>
        <strain evidence="8">S2_005_001_R2_27</strain>
    </source>
</reference>
<evidence type="ECO:0000259" key="7">
    <source>
        <dbReference type="Pfam" id="PF02826"/>
    </source>
</evidence>
<evidence type="ECO:0000313" key="9">
    <source>
        <dbReference type="Proteomes" id="UP000248887"/>
    </source>
</evidence>
<dbReference type="CDD" id="cd12156">
    <property type="entry name" value="HPPR"/>
    <property type="match status" value="1"/>
</dbReference>
<comment type="caution">
    <text evidence="8">The sequence shown here is derived from an EMBL/GenBank/DDBJ whole genome shotgun (WGS) entry which is preliminary data.</text>
</comment>
<evidence type="ECO:0000313" key="8">
    <source>
        <dbReference type="EMBL" id="PZQ85743.1"/>
    </source>
</evidence>
<comment type="similarity">
    <text evidence="4">Belongs to the D-isomer specific 2-hydroxyacid dehydrogenase family.</text>
</comment>
<evidence type="ECO:0000256" key="4">
    <source>
        <dbReference type="RuleBase" id="RU003719"/>
    </source>
</evidence>
<dbReference type="Pfam" id="PF02826">
    <property type="entry name" value="2-Hacid_dh_C"/>
    <property type="match status" value="1"/>
</dbReference>
<dbReference type="Pfam" id="PF00389">
    <property type="entry name" value="2-Hacid_dh"/>
    <property type="match status" value="1"/>
</dbReference>
<feature type="region of interest" description="Disordered" evidence="5">
    <location>
        <begin position="315"/>
        <end position="334"/>
    </location>
</feature>
<evidence type="ECO:0000256" key="3">
    <source>
        <dbReference type="ARBA" id="ARBA00023027"/>
    </source>
</evidence>
<feature type="domain" description="D-isomer specific 2-hydroxyacid dehydrogenase NAD-binding" evidence="7">
    <location>
        <begin position="117"/>
        <end position="289"/>
    </location>
</feature>
<dbReference type="GO" id="GO:0016618">
    <property type="term" value="F:hydroxypyruvate reductase [NAD(P)H] activity"/>
    <property type="evidence" value="ECO:0007669"/>
    <property type="project" value="TreeGrafter"/>
</dbReference>
<dbReference type="GO" id="GO:0030267">
    <property type="term" value="F:glyoxylate reductase (NADPH) activity"/>
    <property type="evidence" value="ECO:0007669"/>
    <property type="project" value="TreeGrafter"/>
</dbReference>